<dbReference type="Pfam" id="PF13377">
    <property type="entry name" value="Peripla_BP_3"/>
    <property type="match status" value="1"/>
</dbReference>
<name>A0A252F1D7_9FIRM</name>
<dbReference type="OrthoDB" id="9788209at2"/>
<gene>
    <name evidence="5" type="ORF">CBW42_12150</name>
</gene>
<keyword evidence="2" id="KW-0238">DNA-binding</keyword>
<dbReference type="Proteomes" id="UP000194903">
    <property type="component" value="Unassembled WGS sequence"/>
</dbReference>
<sequence>MSVTIKDVAAYAGVSPSTVSRTCNDHPSISAETKKRVRQAMLELGYEAAPPTGNHSRQELKNIGIILPPSAREVYENSFYLETIRGITQFCNARQYSASVITGQNDDETLAAIHFAAQNDKVDGFILLYSRQDDKIVDALYDEGLLYVLIGKPQKYANQTICVDNDNVLAGQEATEYLYQLGHRRIAYLGSDTSLAFSADRKAGYQTALLRHDIMPDPTLCIEMSCLSQETEQNIAAMLSHPDRPTAIVASDDILATTFLCLCSKLGYSIPQDISVVAFNNSLFSRLTLPPLTTMDINSLQLGIEAASQLINHIENPNLAATKIIVPHYLLKRNSCMQWHTTQRASDNEN</sequence>
<dbReference type="InterPro" id="IPR028082">
    <property type="entry name" value="Peripla_BP_I"/>
</dbReference>
<evidence type="ECO:0000313" key="6">
    <source>
        <dbReference type="Proteomes" id="UP000194903"/>
    </source>
</evidence>
<feature type="domain" description="HTH lacI-type" evidence="4">
    <location>
        <begin position="3"/>
        <end position="62"/>
    </location>
</feature>
<evidence type="ECO:0000256" key="2">
    <source>
        <dbReference type="ARBA" id="ARBA00023125"/>
    </source>
</evidence>
<dbReference type="RefSeq" id="WP_087021946.1">
    <property type="nucleotide sequence ID" value="NZ_CP178353.1"/>
</dbReference>
<evidence type="ECO:0000256" key="1">
    <source>
        <dbReference type="ARBA" id="ARBA00023015"/>
    </source>
</evidence>
<dbReference type="InterPro" id="IPR046335">
    <property type="entry name" value="LacI/GalR-like_sensor"/>
</dbReference>
<dbReference type="Gene3D" id="3.40.50.2300">
    <property type="match status" value="2"/>
</dbReference>
<accession>A0A252F1D7</accession>
<dbReference type="EMBL" id="NHOC01000012">
    <property type="protein sequence ID" value="OUM19608.1"/>
    <property type="molecule type" value="Genomic_DNA"/>
</dbReference>
<dbReference type="SUPFAM" id="SSF53822">
    <property type="entry name" value="Periplasmic binding protein-like I"/>
    <property type="match status" value="1"/>
</dbReference>
<keyword evidence="3" id="KW-0804">Transcription</keyword>
<dbReference type="AlphaFoldDB" id="A0A252F1D7"/>
<dbReference type="Pfam" id="PF00356">
    <property type="entry name" value="LacI"/>
    <property type="match status" value="1"/>
</dbReference>
<dbReference type="InterPro" id="IPR010982">
    <property type="entry name" value="Lambda_DNA-bd_dom_sf"/>
</dbReference>
<dbReference type="PANTHER" id="PTHR30146:SF109">
    <property type="entry name" value="HTH-TYPE TRANSCRIPTIONAL REGULATOR GALS"/>
    <property type="match status" value="1"/>
</dbReference>
<dbReference type="PANTHER" id="PTHR30146">
    <property type="entry name" value="LACI-RELATED TRANSCRIPTIONAL REPRESSOR"/>
    <property type="match status" value="1"/>
</dbReference>
<dbReference type="CDD" id="cd06294">
    <property type="entry name" value="PBP1_MalR-like"/>
    <property type="match status" value="1"/>
</dbReference>
<dbReference type="Gene3D" id="1.10.260.40">
    <property type="entry name" value="lambda repressor-like DNA-binding domains"/>
    <property type="match status" value="1"/>
</dbReference>
<dbReference type="SMART" id="SM00354">
    <property type="entry name" value="HTH_LACI"/>
    <property type="match status" value="1"/>
</dbReference>
<keyword evidence="6" id="KW-1185">Reference proteome</keyword>
<dbReference type="InterPro" id="IPR000843">
    <property type="entry name" value="HTH_LacI"/>
</dbReference>
<protein>
    <submittedName>
        <fullName evidence="5">LacI family transcriptional regulator</fullName>
    </submittedName>
</protein>
<dbReference type="SUPFAM" id="SSF47413">
    <property type="entry name" value="lambda repressor-like DNA-binding domains"/>
    <property type="match status" value="1"/>
</dbReference>
<proteinExistence type="predicted"/>
<evidence type="ECO:0000313" key="5">
    <source>
        <dbReference type="EMBL" id="OUM19608.1"/>
    </source>
</evidence>
<organism evidence="5 6">
    <name type="scientific">Butyricicoccus porcorum</name>
    <dbReference type="NCBI Taxonomy" id="1945634"/>
    <lineage>
        <taxon>Bacteria</taxon>
        <taxon>Bacillati</taxon>
        <taxon>Bacillota</taxon>
        <taxon>Clostridia</taxon>
        <taxon>Eubacteriales</taxon>
        <taxon>Butyricicoccaceae</taxon>
        <taxon>Butyricicoccus</taxon>
    </lineage>
</organism>
<keyword evidence="1" id="KW-0805">Transcription regulation</keyword>
<evidence type="ECO:0000259" key="4">
    <source>
        <dbReference type="PROSITE" id="PS50932"/>
    </source>
</evidence>
<dbReference type="CDD" id="cd01392">
    <property type="entry name" value="HTH_LacI"/>
    <property type="match status" value="1"/>
</dbReference>
<dbReference type="GO" id="GO:0000976">
    <property type="term" value="F:transcription cis-regulatory region binding"/>
    <property type="evidence" value="ECO:0007669"/>
    <property type="project" value="TreeGrafter"/>
</dbReference>
<evidence type="ECO:0000256" key="3">
    <source>
        <dbReference type="ARBA" id="ARBA00023163"/>
    </source>
</evidence>
<dbReference type="GO" id="GO:0003700">
    <property type="term" value="F:DNA-binding transcription factor activity"/>
    <property type="evidence" value="ECO:0007669"/>
    <property type="project" value="TreeGrafter"/>
</dbReference>
<comment type="caution">
    <text evidence="5">The sequence shown here is derived from an EMBL/GenBank/DDBJ whole genome shotgun (WGS) entry which is preliminary data.</text>
</comment>
<reference evidence="5 6" key="1">
    <citation type="submission" date="2017-05" db="EMBL/GenBank/DDBJ databases">
        <title>Butyricicoccus porcorum sp. nov. a butyrate-producing bacterium from the swine intestinal tract.</title>
        <authorList>
            <person name="Trachsel J."/>
            <person name="Humphrey S."/>
            <person name="Allen H.K."/>
        </authorList>
    </citation>
    <scope>NUCLEOTIDE SEQUENCE [LARGE SCALE GENOMIC DNA]</scope>
    <source>
        <strain evidence="5">BB10</strain>
    </source>
</reference>
<dbReference type="PROSITE" id="PS50932">
    <property type="entry name" value="HTH_LACI_2"/>
    <property type="match status" value="1"/>
</dbReference>